<comment type="catalytic activity">
    <reaction evidence="1">
        <text>[(1-&gt;4)-alpha-D-glucosyl](n) + ADP-alpha-D-glucose = [(1-&gt;4)-alpha-D-glucosyl](n+1) + ADP + H(+)</text>
        <dbReference type="Rhea" id="RHEA:18189"/>
        <dbReference type="Rhea" id="RHEA-COMP:9584"/>
        <dbReference type="Rhea" id="RHEA-COMP:9587"/>
        <dbReference type="ChEBI" id="CHEBI:15378"/>
        <dbReference type="ChEBI" id="CHEBI:15444"/>
        <dbReference type="ChEBI" id="CHEBI:57498"/>
        <dbReference type="ChEBI" id="CHEBI:456216"/>
        <dbReference type="EC" id="2.4.1.21"/>
    </reaction>
</comment>
<dbReference type="GO" id="GO:0009011">
    <property type="term" value="F:alpha-1,4-glucan glucosyltransferase (ADP-glucose donor) activity"/>
    <property type="evidence" value="ECO:0007669"/>
    <property type="project" value="UniProtKB-EC"/>
</dbReference>
<dbReference type="EMBL" id="BGZN01000003">
    <property type="protein sequence ID" value="GBR72852.1"/>
    <property type="molecule type" value="Genomic_DNA"/>
</dbReference>
<keyword evidence="8" id="KW-1185">Reference proteome</keyword>
<evidence type="ECO:0000313" key="8">
    <source>
        <dbReference type="Proteomes" id="UP000269352"/>
    </source>
</evidence>
<dbReference type="InterPro" id="IPR001296">
    <property type="entry name" value="Glyco_trans_1"/>
</dbReference>
<gene>
    <name evidence="7" type="primary">glgA</name>
    <name evidence="7" type="ORF">NO1_0309</name>
</gene>
<comment type="caution">
    <text evidence="7">The sequence shown here is derived from an EMBL/GenBank/DDBJ whole genome shotgun (WGS) entry which is preliminary data.</text>
</comment>
<reference evidence="7 8" key="1">
    <citation type="journal article" date="2019" name="ISME J.">
        <title>Genome analyses of uncultured TG2/ZB3 bacteria in 'Margulisbacteria' specifically attached to ectosymbiotic spirochetes of protists in the termite gut.</title>
        <authorList>
            <person name="Utami Y.D."/>
            <person name="Kuwahara H."/>
            <person name="Igai K."/>
            <person name="Murakami T."/>
            <person name="Sugaya K."/>
            <person name="Morikawa T."/>
            <person name="Nagura Y."/>
            <person name="Yuki M."/>
            <person name="Deevong P."/>
            <person name="Inoue T."/>
            <person name="Kihara K."/>
            <person name="Lo N."/>
            <person name="Yamada A."/>
            <person name="Ohkuma M."/>
            <person name="Hongoh Y."/>
        </authorList>
    </citation>
    <scope>NUCLEOTIDE SEQUENCE [LARGE SCALE GENOMIC DNA]</scope>
    <source>
        <strain evidence="7">NkOx7-01</strain>
    </source>
</reference>
<dbReference type="AlphaFoldDB" id="A0A388T8I5"/>
<dbReference type="PANTHER" id="PTHR45825:SF11">
    <property type="entry name" value="ALPHA AMYLASE DOMAIN-CONTAINING PROTEIN"/>
    <property type="match status" value="1"/>
</dbReference>
<keyword evidence="4" id="KW-0808">Transferase</keyword>
<dbReference type="Pfam" id="PF08323">
    <property type="entry name" value="Glyco_transf_5"/>
    <property type="match status" value="1"/>
</dbReference>
<evidence type="ECO:0000256" key="2">
    <source>
        <dbReference type="ARBA" id="ARBA00012588"/>
    </source>
</evidence>
<dbReference type="Gene3D" id="3.40.50.2000">
    <property type="entry name" value="Glycogen Phosphorylase B"/>
    <property type="match status" value="2"/>
</dbReference>
<accession>A0A388T8I5</accession>
<dbReference type="SUPFAM" id="SSF53756">
    <property type="entry name" value="UDP-Glycosyltransferase/glycogen phosphorylase"/>
    <property type="match status" value="1"/>
</dbReference>
<evidence type="ECO:0000256" key="3">
    <source>
        <dbReference type="ARBA" id="ARBA00022676"/>
    </source>
</evidence>
<evidence type="ECO:0000259" key="6">
    <source>
        <dbReference type="Pfam" id="PF08323"/>
    </source>
</evidence>
<proteinExistence type="predicted"/>
<protein>
    <recommendedName>
        <fullName evidence="2">starch synthase</fullName>
        <ecNumber evidence="2">2.4.1.21</ecNumber>
    </recommendedName>
</protein>
<name>A0A388T8I5_TERA1</name>
<dbReference type="PANTHER" id="PTHR45825">
    <property type="entry name" value="GRANULE-BOUND STARCH SYNTHASE 1, CHLOROPLASTIC/AMYLOPLASTIC"/>
    <property type="match status" value="1"/>
</dbReference>
<dbReference type="InterPro" id="IPR013534">
    <property type="entry name" value="Starch_synth_cat_dom"/>
</dbReference>
<feature type="domain" description="Glycosyl transferase family 1" evidence="5">
    <location>
        <begin position="364"/>
        <end position="509"/>
    </location>
</feature>
<dbReference type="EC" id="2.4.1.21" evidence="2"/>
<keyword evidence="3" id="KW-0328">Glycosyltransferase</keyword>
<evidence type="ECO:0000259" key="5">
    <source>
        <dbReference type="Pfam" id="PF00534"/>
    </source>
</evidence>
<sequence>MQTKMVSYYSPAEEALLRESKVPYILRPDFWQSRNFRLMLVSSEYAPLGIRSGGLADVAGNLAAALAGLGVDVNVVIPYYLQAKSWLFHHRAREVNNSDDLSAYLDSNPFWQASKYYQENHRPSLLHIDLDKNLTCTLISTSDQDYFGKTKPLYNGMNAEHGDSERFTLFNWLAAGYLNLRLEQYDSPVHLLHLNDWTSGLIPFFEKLLNARVNTPALFSLHNIYSGALEMDFFNQLTGNAGDAGYGFVFDPLHRGGFHINNHLDLLAAGLKWSDQVMTVSPRYHEELTHNPHFSGPYTGIIRQLEEEQIFGGITNGYNSSFELEAVLKNFPEVAVPTISNSTDLLAARRQIKRIMQLECGLRQDEDAMLIGYVNRLAEQKSYQETAEVMRRLLSSPQGQRAQFIVVTTAQTDEELAKKEFFLSLQREFPGRVAVLPYSDALACRINPALDLHLMPSKYEPCGISQLNCYAVGTPTLANNVGGLHDTIVDDGNTASQTGYLFNGFAEDGSLQPERFLAKFQEGLERAVADYQDRKRWTKLVENAYAKRLEYTWPAIAEKYLYWYGHIIARRMLRAYAWQNGQPQEYIFRPEWLMPPR</sequence>
<evidence type="ECO:0000313" key="7">
    <source>
        <dbReference type="EMBL" id="GBR72852.1"/>
    </source>
</evidence>
<dbReference type="Proteomes" id="UP000269352">
    <property type="component" value="Unassembled WGS sequence"/>
</dbReference>
<dbReference type="Pfam" id="PF00534">
    <property type="entry name" value="Glycos_transf_1"/>
    <property type="match status" value="1"/>
</dbReference>
<feature type="domain" description="Starch synthase catalytic" evidence="6">
    <location>
        <begin position="39"/>
        <end position="292"/>
    </location>
</feature>
<organism evidence="7 8">
    <name type="scientific">Termititenax aidoneus</name>
    <dbReference type="NCBI Taxonomy" id="2218524"/>
    <lineage>
        <taxon>Bacteria</taxon>
        <taxon>Bacillati</taxon>
        <taxon>Candidatus Margulisiibacteriota</taxon>
        <taxon>Candidatus Termititenacia</taxon>
        <taxon>Candidatus Termititenacales</taxon>
        <taxon>Candidatus Termititenacaceae</taxon>
        <taxon>Candidatus Termititenax</taxon>
    </lineage>
</organism>
<evidence type="ECO:0000256" key="1">
    <source>
        <dbReference type="ARBA" id="ARBA00001478"/>
    </source>
</evidence>
<evidence type="ECO:0000256" key="4">
    <source>
        <dbReference type="ARBA" id="ARBA00022679"/>
    </source>
</evidence>